<reference evidence="1 2" key="1">
    <citation type="journal article" date="2013" name="Genome Announc.">
        <title>Draft Genome Sequence of 'Candidatus Halobonum tyrrellensis' Strain G22, Isolated from the Hypersaline Waters of Lake Tyrrell, Australia.</title>
        <authorList>
            <person name="Ugalde J.A."/>
            <person name="Narasingarao P."/>
            <person name="Kuo S."/>
            <person name="Podell S."/>
            <person name="Allen E.E."/>
        </authorList>
    </citation>
    <scope>NUCLEOTIDE SEQUENCE [LARGE SCALE GENOMIC DNA]</scope>
    <source>
        <strain evidence="1 2">G22</strain>
    </source>
</reference>
<sequence length="96" mass="10445">MDGSMSPANYHLLVRIVHLRVDDGGRDGAFEALDDAEFTDLGLSSGPEEVTVRRARPPDASFPDLPERFAAAVAERTGRRVTVSVEYVERARSDAG</sequence>
<dbReference type="Proteomes" id="UP000017840">
    <property type="component" value="Unassembled WGS sequence"/>
</dbReference>
<organism evidence="1 2">
    <name type="scientific">Candidatus Halobonum tyrrellensis G22</name>
    <dbReference type="NCBI Taxonomy" id="1324957"/>
    <lineage>
        <taxon>Archaea</taxon>
        <taxon>Methanobacteriati</taxon>
        <taxon>Methanobacteriota</taxon>
        <taxon>Stenosarchaea group</taxon>
        <taxon>Halobacteria</taxon>
        <taxon>Halobacteriales</taxon>
        <taxon>Haloferacaceae</taxon>
        <taxon>Candidatus Halobonum</taxon>
    </lineage>
</organism>
<dbReference type="STRING" id="1324957.K933_07778"/>
<gene>
    <name evidence="1" type="ORF">K933_07778</name>
</gene>
<proteinExistence type="predicted"/>
<dbReference type="AlphaFoldDB" id="V4HF45"/>
<dbReference type="EMBL" id="ASGZ01000026">
    <property type="protein sequence ID" value="ESP88733.1"/>
    <property type="molecule type" value="Genomic_DNA"/>
</dbReference>
<name>V4HF45_9EURY</name>
<protein>
    <submittedName>
        <fullName evidence="1">Uncharacterized protein</fullName>
    </submittedName>
</protein>
<comment type="caution">
    <text evidence="1">The sequence shown here is derived from an EMBL/GenBank/DDBJ whole genome shotgun (WGS) entry which is preliminary data.</text>
</comment>
<keyword evidence="2" id="KW-1185">Reference proteome</keyword>
<evidence type="ECO:0000313" key="2">
    <source>
        <dbReference type="Proteomes" id="UP000017840"/>
    </source>
</evidence>
<evidence type="ECO:0000313" key="1">
    <source>
        <dbReference type="EMBL" id="ESP88733.1"/>
    </source>
</evidence>
<accession>V4HF45</accession>